<dbReference type="SMART" id="SM00360">
    <property type="entry name" value="RRM"/>
    <property type="match status" value="1"/>
</dbReference>
<evidence type="ECO:0000313" key="3">
    <source>
        <dbReference type="EMBL" id="KAE9388909.1"/>
    </source>
</evidence>
<keyword evidence="4" id="KW-1185">Reference proteome</keyword>
<dbReference type="InterPro" id="IPR035979">
    <property type="entry name" value="RBD_domain_sf"/>
</dbReference>
<dbReference type="Pfam" id="PF00076">
    <property type="entry name" value="RRM_1"/>
    <property type="match status" value="1"/>
</dbReference>
<protein>
    <recommendedName>
        <fullName evidence="2">RRM domain-containing protein</fullName>
    </recommendedName>
</protein>
<dbReference type="InterPro" id="IPR012677">
    <property type="entry name" value="Nucleotide-bd_a/b_plait_sf"/>
</dbReference>
<dbReference type="OrthoDB" id="1099063at2759"/>
<dbReference type="Proteomes" id="UP000799118">
    <property type="component" value="Unassembled WGS sequence"/>
</dbReference>
<evidence type="ECO:0000313" key="4">
    <source>
        <dbReference type="Proteomes" id="UP000799118"/>
    </source>
</evidence>
<evidence type="ECO:0000256" key="1">
    <source>
        <dbReference type="PROSITE-ProRule" id="PRU00176"/>
    </source>
</evidence>
<dbReference type="Gene3D" id="3.30.70.330">
    <property type="match status" value="1"/>
</dbReference>
<dbReference type="EMBL" id="ML769720">
    <property type="protein sequence ID" value="KAE9388909.1"/>
    <property type="molecule type" value="Genomic_DNA"/>
</dbReference>
<organism evidence="3 4">
    <name type="scientific">Gymnopus androsaceus JB14</name>
    <dbReference type="NCBI Taxonomy" id="1447944"/>
    <lineage>
        <taxon>Eukaryota</taxon>
        <taxon>Fungi</taxon>
        <taxon>Dikarya</taxon>
        <taxon>Basidiomycota</taxon>
        <taxon>Agaricomycotina</taxon>
        <taxon>Agaricomycetes</taxon>
        <taxon>Agaricomycetidae</taxon>
        <taxon>Agaricales</taxon>
        <taxon>Marasmiineae</taxon>
        <taxon>Omphalotaceae</taxon>
        <taxon>Gymnopus</taxon>
    </lineage>
</organism>
<dbReference type="SUPFAM" id="SSF54928">
    <property type="entry name" value="RNA-binding domain, RBD"/>
    <property type="match status" value="1"/>
</dbReference>
<gene>
    <name evidence="3" type="ORF">BT96DRAFT_416869</name>
</gene>
<evidence type="ECO:0000259" key="2">
    <source>
        <dbReference type="PROSITE" id="PS50102"/>
    </source>
</evidence>
<name>A0A6A4GSY6_9AGAR</name>
<sequence>MGKETLCDCHSCNVSFPPIISHIHGSPGKTLLSTPPRAAQGSPQVETVFLGRLPECEQEEIIQLCAGTGRIASTRLGQGHAFIEYYDPDDARYCIDKLHGMKFKGNEIIADFARRTSEHSPPIHFRCTPSGHWTTECVEQVTGTTVK</sequence>
<keyword evidence="1" id="KW-0694">RNA-binding</keyword>
<feature type="domain" description="RRM" evidence="2">
    <location>
        <begin position="46"/>
        <end position="115"/>
    </location>
</feature>
<dbReference type="InterPro" id="IPR000504">
    <property type="entry name" value="RRM_dom"/>
</dbReference>
<dbReference type="PROSITE" id="PS50102">
    <property type="entry name" value="RRM"/>
    <property type="match status" value="1"/>
</dbReference>
<dbReference type="GO" id="GO:0003723">
    <property type="term" value="F:RNA binding"/>
    <property type="evidence" value="ECO:0007669"/>
    <property type="project" value="UniProtKB-UniRule"/>
</dbReference>
<proteinExistence type="predicted"/>
<dbReference type="AlphaFoldDB" id="A0A6A4GSY6"/>
<reference evidence="3" key="1">
    <citation type="journal article" date="2019" name="Environ. Microbiol.">
        <title>Fungal ecological strategies reflected in gene transcription - a case study of two litter decomposers.</title>
        <authorList>
            <person name="Barbi F."/>
            <person name="Kohler A."/>
            <person name="Barry K."/>
            <person name="Baskaran P."/>
            <person name="Daum C."/>
            <person name="Fauchery L."/>
            <person name="Ihrmark K."/>
            <person name="Kuo A."/>
            <person name="LaButti K."/>
            <person name="Lipzen A."/>
            <person name="Morin E."/>
            <person name="Grigoriev I.V."/>
            <person name="Henrissat B."/>
            <person name="Lindahl B."/>
            <person name="Martin F."/>
        </authorList>
    </citation>
    <scope>NUCLEOTIDE SEQUENCE</scope>
    <source>
        <strain evidence="3">JB14</strain>
    </source>
</reference>
<dbReference type="CDD" id="cd00590">
    <property type="entry name" value="RRM_SF"/>
    <property type="match status" value="1"/>
</dbReference>
<accession>A0A6A4GSY6</accession>